<organism evidence="2">
    <name type="scientific">Pararge aegeria</name>
    <name type="common">speckled wood butterfly</name>
    <dbReference type="NCBI Taxonomy" id="116150"/>
    <lineage>
        <taxon>Eukaryota</taxon>
        <taxon>Metazoa</taxon>
        <taxon>Ecdysozoa</taxon>
        <taxon>Arthropoda</taxon>
        <taxon>Hexapoda</taxon>
        <taxon>Insecta</taxon>
        <taxon>Pterygota</taxon>
        <taxon>Neoptera</taxon>
        <taxon>Endopterygota</taxon>
        <taxon>Lepidoptera</taxon>
        <taxon>Glossata</taxon>
        <taxon>Ditrysia</taxon>
        <taxon>Papilionoidea</taxon>
        <taxon>Nymphalidae</taxon>
        <taxon>Satyrinae</taxon>
        <taxon>Satyrini</taxon>
        <taxon>Parargina</taxon>
        <taxon>Pararge</taxon>
    </lineage>
</organism>
<feature type="transmembrane region" description="Helical" evidence="1">
    <location>
        <begin position="20"/>
        <end position="40"/>
    </location>
</feature>
<sequence length="67" mass="7924">MSQRYLDDVGIYHKMKGIELLYLFIVLCEYTVAVMLDLYVTGYVCIQHAIHETPRVFSKNKCMLQYD</sequence>
<keyword evidence="1" id="KW-0472">Membrane</keyword>
<keyword evidence="1" id="KW-1133">Transmembrane helix</keyword>
<reference evidence="2" key="1">
    <citation type="journal article" date="2013" name="BMC Genomics">
        <title>Unscrambling butterfly oogenesis.</title>
        <authorList>
            <person name="Carter J.M."/>
            <person name="Baker S.C."/>
            <person name="Pink R."/>
            <person name="Carter D.R."/>
            <person name="Collins A."/>
            <person name="Tomlin J."/>
            <person name="Gibbs M."/>
            <person name="Breuker C.J."/>
        </authorList>
    </citation>
    <scope>NUCLEOTIDE SEQUENCE</scope>
    <source>
        <tissue evidence="2">Ovary</tissue>
    </source>
</reference>
<dbReference type="EMBL" id="GAIX01005017">
    <property type="protein sequence ID" value="JAA87543.1"/>
    <property type="molecule type" value="Transcribed_RNA"/>
</dbReference>
<evidence type="ECO:0000256" key="1">
    <source>
        <dbReference type="SAM" id="Phobius"/>
    </source>
</evidence>
<reference evidence="2" key="2">
    <citation type="submission" date="2013-05" db="EMBL/GenBank/DDBJ databases">
        <authorList>
            <person name="Carter J.-M."/>
            <person name="Baker S.C."/>
            <person name="Pink R."/>
            <person name="Carter D.R.F."/>
            <person name="Collins A."/>
            <person name="Tomlin J."/>
            <person name="Gibbs M."/>
            <person name="Breuker C.J."/>
        </authorList>
    </citation>
    <scope>NUCLEOTIDE SEQUENCE</scope>
    <source>
        <tissue evidence="2">Ovary</tissue>
    </source>
</reference>
<protein>
    <submittedName>
        <fullName evidence="2">Uncharacterized protein</fullName>
    </submittedName>
</protein>
<name>S4PDC0_9NEOP</name>
<proteinExistence type="predicted"/>
<dbReference type="AlphaFoldDB" id="S4PDC0"/>
<keyword evidence="1" id="KW-0812">Transmembrane</keyword>
<evidence type="ECO:0000313" key="2">
    <source>
        <dbReference type="EMBL" id="JAA87543.1"/>
    </source>
</evidence>
<accession>S4PDC0</accession>